<comment type="caution">
    <text evidence="8">The sequence shown here is derived from an EMBL/GenBank/DDBJ whole genome shotgun (WGS) entry which is preliminary data.</text>
</comment>
<dbReference type="RefSeq" id="WP_227209646.1">
    <property type="nucleotide sequence ID" value="NZ_BAABZQ010000001.1"/>
</dbReference>
<accession>A0ABQ0BM78</accession>
<dbReference type="SUPFAM" id="SSF56112">
    <property type="entry name" value="Protein kinase-like (PK-like)"/>
    <property type="match status" value="1"/>
</dbReference>
<name>A0ABQ0BM78_9FIRM</name>
<keyword evidence="9" id="KW-1185">Reference proteome</keyword>
<dbReference type="Gene3D" id="1.25.40.10">
    <property type="entry name" value="Tetratricopeptide repeat domain"/>
    <property type="match status" value="1"/>
</dbReference>
<dbReference type="InterPro" id="IPR011009">
    <property type="entry name" value="Kinase-like_dom_sf"/>
</dbReference>
<sequence>MDIAMRDMRAMLYQEGVLKENEKMIRQIGCGQSAEVYLVLSEDGDIYALKIMKLEEHQIYQKHLREEAEYMKLLAENSHVVKIYDYREFAGKESAYLALKMEYLKTFPCWLKEEIIGKGYISLRDLWKLASDMCAVLGAMEKLHVIHRDIKPENIFVTGWEEPEFKLGDFGIARELTHATVVTQLGSLGTCAPEVALGGESDFTCDIYSVGAVLYYVLNGMRYPYSGLKALMEKKQPAPPVLGTAGWKEMVLKMISADPKKRFQNAEEYREALQEVKRTQEQAVKKEEYGFSCYQKAKGFFFQENYEKAEETAMEGYACGSIPCARLAGCICSIKNRTEEAYDYLEEAAQKGDPVSACYLSRLLFRDAGNRMDLKEAAGYLEQAQKAGLYMADYDYGLYCYYGKYQFEQDREKGLLLIEKSAEENYRDAIEFLIEHSQDRESWKFRKRVHILIRDII</sequence>
<feature type="binding site" evidence="6">
    <location>
        <position position="50"/>
    </location>
    <ligand>
        <name>ATP</name>
        <dbReference type="ChEBI" id="CHEBI:30616"/>
    </ligand>
</feature>
<dbReference type="PROSITE" id="PS00108">
    <property type="entry name" value="PROTEIN_KINASE_ST"/>
    <property type="match status" value="1"/>
</dbReference>
<proteinExistence type="predicted"/>
<evidence type="ECO:0000256" key="2">
    <source>
        <dbReference type="ARBA" id="ARBA00022679"/>
    </source>
</evidence>
<evidence type="ECO:0000256" key="4">
    <source>
        <dbReference type="ARBA" id="ARBA00022777"/>
    </source>
</evidence>
<keyword evidence="5 6" id="KW-0067">ATP-binding</keyword>
<keyword evidence="4" id="KW-0418">Kinase</keyword>
<evidence type="ECO:0000256" key="3">
    <source>
        <dbReference type="ARBA" id="ARBA00022741"/>
    </source>
</evidence>
<organism evidence="8 9">
    <name type="scientific">Blautia parvula</name>
    <dbReference type="NCBI Taxonomy" id="2877527"/>
    <lineage>
        <taxon>Bacteria</taxon>
        <taxon>Bacillati</taxon>
        <taxon>Bacillota</taxon>
        <taxon>Clostridia</taxon>
        <taxon>Lachnospirales</taxon>
        <taxon>Lachnospiraceae</taxon>
        <taxon>Blautia</taxon>
    </lineage>
</organism>
<dbReference type="Proteomes" id="UP001600941">
    <property type="component" value="Unassembled WGS sequence"/>
</dbReference>
<gene>
    <name evidence="8" type="ORF">K340107D12_04550</name>
</gene>
<dbReference type="InterPro" id="IPR000719">
    <property type="entry name" value="Prot_kinase_dom"/>
</dbReference>
<dbReference type="PROSITE" id="PS00107">
    <property type="entry name" value="PROTEIN_KINASE_ATP"/>
    <property type="match status" value="1"/>
</dbReference>
<protein>
    <recommendedName>
        <fullName evidence="1">non-specific serine/threonine protein kinase</fullName>
        <ecNumber evidence="1">2.7.11.1</ecNumber>
    </recommendedName>
</protein>
<evidence type="ECO:0000256" key="1">
    <source>
        <dbReference type="ARBA" id="ARBA00012513"/>
    </source>
</evidence>
<dbReference type="Gene3D" id="1.10.510.10">
    <property type="entry name" value="Transferase(Phosphotransferase) domain 1"/>
    <property type="match status" value="1"/>
</dbReference>
<keyword evidence="2" id="KW-0808">Transferase</keyword>
<feature type="domain" description="Protein kinase" evidence="7">
    <location>
        <begin position="22"/>
        <end position="274"/>
    </location>
</feature>
<evidence type="ECO:0000313" key="9">
    <source>
        <dbReference type="Proteomes" id="UP001600941"/>
    </source>
</evidence>
<dbReference type="PROSITE" id="PS50011">
    <property type="entry name" value="PROTEIN_KINASE_DOM"/>
    <property type="match status" value="1"/>
</dbReference>
<reference evidence="8 9" key="1">
    <citation type="submission" date="2024-04" db="EMBL/GenBank/DDBJ databases">
        <title>Defined microbial consortia suppress multidrug-resistant proinflammatory Enterobacteriaceae via ecological control.</title>
        <authorList>
            <person name="Furuichi M."/>
            <person name="Kawaguchi T."/>
            <person name="Pust M."/>
            <person name="Yasuma K."/>
            <person name="Plichta D."/>
            <person name="Hasegawa N."/>
            <person name="Ohya T."/>
            <person name="Bhattarai S."/>
            <person name="Sasajima S."/>
            <person name="Aoto Y."/>
            <person name="Tuganbaev T."/>
            <person name="Yaginuma M."/>
            <person name="Ueda M."/>
            <person name="Okahashi N."/>
            <person name="Amafuji K."/>
            <person name="Kiridooshi Y."/>
            <person name="Sugita K."/>
            <person name="Strazar M."/>
            <person name="Skelly A."/>
            <person name="Suda W."/>
            <person name="Hattori M."/>
            <person name="Nakamoto N."/>
            <person name="Caballero S."/>
            <person name="Norman J."/>
            <person name="Olle B."/>
            <person name="Tanoue T."/>
            <person name="Arita M."/>
            <person name="Bucci V."/>
            <person name="Atarashi K."/>
            <person name="Xavier R."/>
            <person name="Honda K."/>
        </authorList>
    </citation>
    <scope>NUCLEOTIDE SEQUENCE [LARGE SCALE GENOMIC DNA]</scope>
    <source>
        <strain evidence="9">k34-0107-D12</strain>
    </source>
</reference>
<dbReference type="PANTHER" id="PTHR43289">
    <property type="entry name" value="MITOGEN-ACTIVATED PROTEIN KINASE KINASE KINASE 20-RELATED"/>
    <property type="match status" value="1"/>
</dbReference>
<dbReference type="Pfam" id="PF00069">
    <property type="entry name" value="Pkinase"/>
    <property type="match status" value="1"/>
</dbReference>
<dbReference type="InterPro" id="IPR008271">
    <property type="entry name" value="Ser/Thr_kinase_AS"/>
</dbReference>
<keyword evidence="3 6" id="KW-0547">Nucleotide-binding</keyword>
<evidence type="ECO:0000256" key="5">
    <source>
        <dbReference type="ARBA" id="ARBA00022840"/>
    </source>
</evidence>
<evidence type="ECO:0000259" key="7">
    <source>
        <dbReference type="PROSITE" id="PS50011"/>
    </source>
</evidence>
<dbReference type="SMART" id="SM00220">
    <property type="entry name" value="S_TKc"/>
    <property type="match status" value="1"/>
</dbReference>
<dbReference type="CDD" id="cd14014">
    <property type="entry name" value="STKc_PknB_like"/>
    <property type="match status" value="1"/>
</dbReference>
<dbReference type="EMBL" id="BAABZQ010000001">
    <property type="protein sequence ID" value="GAA6497639.1"/>
    <property type="molecule type" value="Genomic_DNA"/>
</dbReference>
<dbReference type="Gene3D" id="3.30.200.20">
    <property type="entry name" value="Phosphorylase Kinase, domain 1"/>
    <property type="match status" value="1"/>
</dbReference>
<dbReference type="EC" id="2.7.11.1" evidence="1"/>
<dbReference type="SUPFAM" id="SSF81901">
    <property type="entry name" value="HCP-like"/>
    <property type="match status" value="1"/>
</dbReference>
<dbReference type="InterPro" id="IPR011990">
    <property type="entry name" value="TPR-like_helical_dom_sf"/>
</dbReference>
<dbReference type="PANTHER" id="PTHR43289:SF6">
    <property type="entry name" value="SERINE_THREONINE-PROTEIN KINASE NEKL-3"/>
    <property type="match status" value="1"/>
</dbReference>
<evidence type="ECO:0000313" key="8">
    <source>
        <dbReference type="EMBL" id="GAA6497639.1"/>
    </source>
</evidence>
<dbReference type="InterPro" id="IPR017441">
    <property type="entry name" value="Protein_kinase_ATP_BS"/>
</dbReference>
<evidence type="ECO:0000256" key="6">
    <source>
        <dbReference type="PROSITE-ProRule" id="PRU10141"/>
    </source>
</evidence>